<feature type="compositionally biased region" description="Acidic residues" evidence="1">
    <location>
        <begin position="86"/>
        <end position="96"/>
    </location>
</feature>
<evidence type="ECO:0000313" key="3">
    <source>
        <dbReference type="Proteomes" id="UP000663831"/>
    </source>
</evidence>
<protein>
    <submittedName>
        <fullName evidence="2">Uncharacterized protein</fullName>
    </submittedName>
</protein>
<reference evidence="2" key="1">
    <citation type="submission" date="2021-01" db="EMBL/GenBank/DDBJ databases">
        <authorList>
            <person name="Kaushik A."/>
        </authorList>
    </citation>
    <scope>NUCLEOTIDE SEQUENCE</scope>
    <source>
        <strain evidence="2">AG3-1AP</strain>
    </source>
</reference>
<dbReference type="AlphaFoldDB" id="A0A8H2XT61"/>
<feature type="compositionally biased region" description="Basic and acidic residues" evidence="1">
    <location>
        <begin position="1"/>
        <end position="22"/>
    </location>
</feature>
<dbReference type="OrthoDB" id="3250108at2759"/>
<sequence>MPRMVLRPDEDQNKDDTGKGEDAEGNARVNKPIWHVHDPVDLSGGCDIGMGDGISFEPGLTFWVSTYRCRGQTSKAVEADVKMNDTEIEEGDEEGGKEESGGEQVDWEEEAEPMKEVKVVPKSKGWKGPKSKVEVEDQVEEKPAPARKVGPKSEVEQESKVPEEKPKKGWKVVSKPKVKTEASPRKRGTKGSFDQEWMQGRTRIQDAERTRLPFLTARPEA</sequence>
<gene>
    <name evidence="2" type="ORF">RDB_LOCUS45654</name>
</gene>
<feature type="region of interest" description="Disordered" evidence="1">
    <location>
        <begin position="80"/>
        <end position="195"/>
    </location>
</feature>
<feature type="region of interest" description="Disordered" evidence="1">
    <location>
        <begin position="202"/>
        <end position="221"/>
    </location>
</feature>
<feature type="compositionally biased region" description="Basic and acidic residues" evidence="1">
    <location>
        <begin position="151"/>
        <end position="167"/>
    </location>
</feature>
<organism evidence="2 3">
    <name type="scientific">Rhizoctonia solani</name>
    <dbReference type="NCBI Taxonomy" id="456999"/>
    <lineage>
        <taxon>Eukaryota</taxon>
        <taxon>Fungi</taxon>
        <taxon>Dikarya</taxon>
        <taxon>Basidiomycota</taxon>
        <taxon>Agaricomycotina</taxon>
        <taxon>Agaricomycetes</taxon>
        <taxon>Cantharellales</taxon>
        <taxon>Ceratobasidiaceae</taxon>
        <taxon>Rhizoctonia</taxon>
    </lineage>
</organism>
<dbReference type="Proteomes" id="UP000663831">
    <property type="component" value="Unassembled WGS sequence"/>
</dbReference>
<feature type="compositionally biased region" description="Basic and acidic residues" evidence="1">
    <location>
        <begin position="131"/>
        <end position="144"/>
    </location>
</feature>
<name>A0A8H2XT61_9AGAM</name>
<accession>A0A8H2XT61</accession>
<feature type="compositionally biased region" description="Basic residues" evidence="1">
    <location>
        <begin position="168"/>
        <end position="177"/>
    </location>
</feature>
<proteinExistence type="predicted"/>
<dbReference type="EMBL" id="CAJMWV010001302">
    <property type="protein sequence ID" value="CAE6433445.1"/>
    <property type="molecule type" value="Genomic_DNA"/>
</dbReference>
<feature type="region of interest" description="Disordered" evidence="1">
    <location>
        <begin position="1"/>
        <end position="32"/>
    </location>
</feature>
<comment type="caution">
    <text evidence="2">The sequence shown here is derived from an EMBL/GenBank/DDBJ whole genome shotgun (WGS) entry which is preliminary data.</text>
</comment>
<evidence type="ECO:0000256" key="1">
    <source>
        <dbReference type="SAM" id="MobiDB-lite"/>
    </source>
</evidence>
<evidence type="ECO:0000313" key="2">
    <source>
        <dbReference type="EMBL" id="CAE6433445.1"/>
    </source>
</evidence>